<keyword evidence="4 8" id="KW-0812">Transmembrane</keyword>
<dbReference type="GO" id="GO:0016020">
    <property type="term" value="C:membrane"/>
    <property type="evidence" value="ECO:0007669"/>
    <property type="project" value="UniProtKB-SubCell"/>
</dbReference>
<name>A0A8H7W916_9HELO</name>
<feature type="transmembrane region" description="Helical" evidence="8">
    <location>
        <begin position="291"/>
        <end position="314"/>
    </location>
</feature>
<dbReference type="PANTHER" id="PTHR48022">
    <property type="entry name" value="PLASTIDIC GLUCOSE TRANSPORTER 4"/>
    <property type="match status" value="1"/>
</dbReference>
<feature type="domain" description="Major facilitator superfamily (MFS) profile" evidence="9">
    <location>
        <begin position="15"/>
        <end position="447"/>
    </location>
</feature>
<dbReference type="GO" id="GO:0005351">
    <property type="term" value="F:carbohydrate:proton symporter activity"/>
    <property type="evidence" value="ECO:0007669"/>
    <property type="project" value="TreeGrafter"/>
</dbReference>
<feature type="transmembrane region" description="Helical" evidence="8">
    <location>
        <begin position="12"/>
        <end position="33"/>
    </location>
</feature>
<feature type="transmembrane region" description="Helical" evidence="8">
    <location>
        <begin position="142"/>
        <end position="165"/>
    </location>
</feature>
<evidence type="ECO:0000256" key="5">
    <source>
        <dbReference type="ARBA" id="ARBA00022989"/>
    </source>
</evidence>
<dbReference type="InterPro" id="IPR036259">
    <property type="entry name" value="MFS_trans_sf"/>
</dbReference>
<feature type="transmembrane region" description="Helical" evidence="8">
    <location>
        <begin position="357"/>
        <end position="382"/>
    </location>
</feature>
<evidence type="ECO:0000256" key="6">
    <source>
        <dbReference type="ARBA" id="ARBA00023136"/>
    </source>
</evidence>
<accession>A0A8H7W916</accession>
<feature type="transmembrane region" description="Helical" evidence="8">
    <location>
        <begin position="394"/>
        <end position="416"/>
    </location>
</feature>
<dbReference type="InterPro" id="IPR020846">
    <property type="entry name" value="MFS_dom"/>
</dbReference>
<keyword evidence="11" id="KW-1185">Reference proteome</keyword>
<dbReference type="EMBL" id="JAFJYH010000174">
    <property type="protein sequence ID" value="KAG4416803.1"/>
    <property type="molecule type" value="Genomic_DNA"/>
</dbReference>
<evidence type="ECO:0000256" key="2">
    <source>
        <dbReference type="ARBA" id="ARBA00010992"/>
    </source>
</evidence>
<keyword evidence="3 7" id="KW-0813">Transport</keyword>
<evidence type="ECO:0000256" key="3">
    <source>
        <dbReference type="ARBA" id="ARBA00022448"/>
    </source>
</evidence>
<feature type="transmembrane region" description="Helical" evidence="8">
    <location>
        <begin position="422"/>
        <end position="442"/>
    </location>
</feature>
<protein>
    <recommendedName>
        <fullName evidence="9">Major facilitator superfamily (MFS) profile domain-containing protein</fullName>
    </recommendedName>
</protein>
<evidence type="ECO:0000256" key="4">
    <source>
        <dbReference type="ARBA" id="ARBA00022692"/>
    </source>
</evidence>
<evidence type="ECO:0000313" key="11">
    <source>
        <dbReference type="Proteomes" id="UP000664132"/>
    </source>
</evidence>
<dbReference type="InterPro" id="IPR005829">
    <property type="entry name" value="Sugar_transporter_CS"/>
</dbReference>
<dbReference type="SUPFAM" id="SSF103473">
    <property type="entry name" value="MFS general substrate transporter"/>
    <property type="match status" value="1"/>
</dbReference>
<evidence type="ECO:0000256" key="8">
    <source>
        <dbReference type="SAM" id="Phobius"/>
    </source>
</evidence>
<feature type="transmembrane region" description="Helical" evidence="8">
    <location>
        <begin position="85"/>
        <end position="107"/>
    </location>
</feature>
<evidence type="ECO:0000259" key="9">
    <source>
        <dbReference type="PROSITE" id="PS50850"/>
    </source>
</evidence>
<dbReference type="PRINTS" id="PR00171">
    <property type="entry name" value="SUGRTRNSPORT"/>
</dbReference>
<dbReference type="FunFam" id="1.20.1250.20:FF:000134">
    <property type="entry name" value="MFS sugar transporter protein"/>
    <property type="match status" value="1"/>
</dbReference>
<evidence type="ECO:0000256" key="1">
    <source>
        <dbReference type="ARBA" id="ARBA00004141"/>
    </source>
</evidence>
<evidence type="ECO:0000313" key="10">
    <source>
        <dbReference type="EMBL" id="KAG4416803.1"/>
    </source>
</evidence>
<dbReference type="NCBIfam" id="TIGR00879">
    <property type="entry name" value="SP"/>
    <property type="match status" value="1"/>
</dbReference>
<comment type="similarity">
    <text evidence="2 7">Belongs to the major facilitator superfamily. Sugar transporter (TC 2.A.1.1) family.</text>
</comment>
<dbReference type="AlphaFoldDB" id="A0A8H7W916"/>
<dbReference type="Proteomes" id="UP000664132">
    <property type="component" value="Unassembled WGS sequence"/>
</dbReference>
<dbReference type="InterPro" id="IPR003663">
    <property type="entry name" value="Sugar/inositol_transpt"/>
</dbReference>
<evidence type="ECO:0000256" key="7">
    <source>
        <dbReference type="RuleBase" id="RU003346"/>
    </source>
</evidence>
<comment type="caution">
    <text evidence="10">The sequence shown here is derived from an EMBL/GenBank/DDBJ whole genome shotgun (WGS) entry which is preliminary data.</text>
</comment>
<feature type="transmembrane region" description="Helical" evidence="8">
    <location>
        <begin position="177"/>
        <end position="195"/>
    </location>
</feature>
<reference evidence="10" key="1">
    <citation type="submission" date="2021-02" db="EMBL/GenBank/DDBJ databases">
        <title>Genome sequence Cadophora malorum strain M34.</title>
        <authorList>
            <person name="Stefanovic E."/>
            <person name="Vu D."/>
            <person name="Scully C."/>
            <person name="Dijksterhuis J."/>
            <person name="Roader J."/>
            <person name="Houbraken J."/>
        </authorList>
    </citation>
    <scope>NUCLEOTIDE SEQUENCE</scope>
    <source>
        <strain evidence="10">M34</strain>
    </source>
</reference>
<proteinExistence type="inferred from homology"/>
<dbReference type="PROSITE" id="PS00217">
    <property type="entry name" value="SUGAR_TRANSPORT_2"/>
    <property type="match status" value="1"/>
</dbReference>
<feature type="transmembrane region" description="Helical" evidence="8">
    <location>
        <begin position="326"/>
        <end position="345"/>
    </location>
</feature>
<dbReference type="PANTHER" id="PTHR48022:SF2">
    <property type="entry name" value="PLASTIDIC GLUCOSE TRANSPORTER 4"/>
    <property type="match status" value="1"/>
</dbReference>
<dbReference type="Gene3D" id="1.20.1250.20">
    <property type="entry name" value="MFS general substrate transporter like domains"/>
    <property type="match status" value="1"/>
</dbReference>
<dbReference type="OrthoDB" id="5399138at2759"/>
<feature type="transmembrane region" description="Helical" evidence="8">
    <location>
        <begin position="113"/>
        <end position="130"/>
    </location>
</feature>
<dbReference type="InterPro" id="IPR005828">
    <property type="entry name" value="MFS_sugar_transport-like"/>
</dbReference>
<keyword evidence="5 8" id="KW-1133">Transmembrane helix</keyword>
<keyword evidence="6 8" id="KW-0472">Membrane</keyword>
<gene>
    <name evidence="10" type="ORF">IFR04_010058</name>
</gene>
<feature type="transmembrane region" description="Helical" evidence="8">
    <location>
        <begin position="53"/>
        <end position="73"/>
    </location>
</feature>
<dbReference type="InterPro" id="IPR050360">
    <property type="entry name" value="MFS_Sugar_Transporters"/>
</dbReference>
<sequence>MKLLSWLHPPKYVQASVLISVGGGLFGLDTGTIGPLTTMAQFEKSFGHLSSTVHGLTVSMILIPAAISSFFGGHLANSVGRLKGIALGAAIFGFGGGIEAASVHLGMLLAGRAVKGIGEGLFLSTLVVYITEISPPQSRGTLASIPQFLTTVGVCGGYFICYGTVNIASSASWRIPFALQAILAYAFTISTLMLLPESPRWLTARGRHEEALVIWDSLGIASTEREKIEERQGDALPSQVKMKDILAVFSKSARRQTGLGVFLMGAQQASGIDGVLYYAPLLFASAGLSSSTASFLASGISALLILLVTIPAFLLADRWGRATSTIFGGLVQAACMFIMGALYASGSVHSDRGAARWVVVVLIYVFAMVFSGTWGVCFRVYVSEIQSPETRAGASSLALSANWVVNWIIAFTTPIFLAKSSFGVYFLFGSAALLTAIVSVFWMPETRGRSLEDIDAEFSGKHKTQGGGLESGNESGIMLVDMPSERIGGEEMGTGSGMEKSEVGVSVKVGERSMT</sequence>
<dbReference type="Pfam" id="PF00083">
    <property type="entry name" value="Sugar_tr"/>
    <property type="match status" value="1"/>
</dbReference>
<organism evidence="10 11">
    <name type="scientific">Cadophora malorum</name>
    <dbReference type="NCBI Taxonomy" id="108018"/>
    <lineage>
        <taxon>Eukaryota</taxon>
        <taxon>Fungi</taxon>
        <taxon>Dikarya</taxon>
        <taxon>Ascomycota</taxon>
        <taxon>Pezizomycotina</taxon>
        <taxon>Leotiomycetes</taxon>
        <taxon>Helotiales</taxon>
        <taxon>Ploettnerulaceae</taxon>
        <taxon>Cadophora</taxon>
    </lineage>
</organism>
<comment type="subcellular location">
    <subcellularLocation>
        <location evidence="1">Membrane</location>
        <topology evidence="1">Multi-pass membrane protein</topology>
    </subcellularLocation>
</comment>
<dbReference type="PROSITE" id="PS50850">
    <property type="entry name" value="MFS"/>
    <property type="match status" value="1"/>
</dbReference>